<evidence type="ECO:0000256" key="1">
    <source>
        <dbReference type="ARBA" id="ARBA00004653"/>
    </source>
</evidence>
<dbReference type="GO" id="GO:0043001">
    <property type="term" value="P:Golgi to plasma membrane protein transport"/>
    <property type="evidence" value="ECO:0007669"/>
    <property type="project" value="TreeGrafter"/>
</dbReference>
<dbReference type="AlphaFoldDB" id="A0A0R3UHD9"/>
<reference evidence="11 12" key="2">
    <citation type="submission" date="2018-10" db="EMBL/GenBank/DDBJ databases">
        <authorList>
            <consortium name="Pathogen Informatics"/>
        </authorList>
    </citation>
    <scope>NUCLEOTIDE SEQUENCE [LARGE SCALE GENOMIC DNA]</scope>
</reference>
<keyword evidence="12" id="KW-1185">Reference proteome</keyword>
<dbReference type="WBParaSite" id="MCOS_0000674201-mRNA-1">
    <property type="protein sequence ID" value="MCOS_0000674201-mRNA-1"/>
    <property type="gene ID" value="MCOS_0000674201"/>
</dbReference>
<keyword evidence="4 10" id="KW-0813">Transport</keyword>
<feature type="transmembrane region" description="Helical" evidence="10">
    <location>
        <begin position="12"/>
        <end position="41"/>
    </location>
</feature>
<name>A0A0R3UHD9_MESCO</name>
<keyword evidence="9 10" id="KW-0472">Membrane</keyword>
<dbReference type="GO" id="GO:0005802">
    <property type="term" value="C:trans-Golgi network"/>
    <property type="evidence" value="ECO:0007669"/>
    <property type="project" value="TreeGrafter"/>
</dbReference>
<evidence type="ECO:0000256" key="2">
    <source>
        <dbReference type="ARBA" id="ARBA00008160"/>
    </source>
</evidence>
<evidence type="ECO:0000256" key="5">
    <source>
        <dbReference type="ARBA" id="ARBA00022692"/>
    </source>
</evidence>
<dbReference type="GO" id="GO:0006895">
    <property type="term" value="P:Golgi to endosome transport"/>
    <property type="evidence" value="ECO:0007669"/>
    <property type="project" value="TreeGrafter"/>
</dbReference>
<comment type="function">
    <text evidence="10">Involved in protein trafficking.</text>
</comment>
<proteinExistence type="inferred from homology"/>
<dbReference type="PANTHER" id="PTHR12952:SF0">
    <property type="entry name" value="PROTEIN SYS1 HOMOLOG"/>
    <property type="match status" value="1"/>
</dbReference>
<protein>
    <recommendedName>
        <fullName evidence="3 10">Protein SYS1 homolog</fullName>
    </recommendedName>
</protein>
<evidence type="ECO:0000313" key="11">
    <source>
        <dbReference type="EMBL" id="VDD80740.1"/>
    </source>
</evidence>
<dbReference type="GO" id="GO:0005829">
    <property type="term" value="C:cytosol"/>
    <property type="evidence" value="ECO:0007669"/>
    <property type="project" value="GOC"/>
</dbReference>
<organism evidence="13">
    <name type="scientific">Mesocestoides corti</name>
    <name type="common">Flatworm</name>
    <dbReference type="NCBI Taxonomy" id="53468"/>
    <lineage>
        <taxon>Eukaryota</taxon>
        <taxon>Metazoa</taxon>
        <taxon>Spiralia</taxon>
        <taxon>Lophotrochozoa</taxon>
        <taxon>Platyhelminthes</taxon>
        <taxon>Cestoda</taxon>
        <taxon>Eucestoda</taxon>
        <taxon>Cyclophyllidea</taxon>
        <taxon>Mesocestoididae</taxon>
        <taxon>Mesocestoides</taxon>
    </lineage>
</organism>
<dbReference type="InterPro" id="IPR019185">
    <property type="entry name" value="Integral_membrane_SYS1-rel"/>
</dbReference>
<dbReference type="Proteomes" id="UP000267029">
    <property type="component" value="Unassembled WGS sequence"/>
</dbReference>
<dbReference type="STRING" id="53468.A0A0R3UHD9"/>
<evidence type="ECO:0000256" key="8">
    <source>
        <dbReference type="ARBA" id="ARBA00023034"/>
    </source>
</evidence>
<dbReference type="GO" id="GO:0000139">
    <property type="term" value="C:Golgi membrane"/>
    <property type="evidence" value="ECO:0007669"/>
    <property type="project" value="UniProtKB-SubCell"/>
</dbReference>
<evidence type="ECO:0000313" key="13">
    <source>
        <dbReference type="WBParaSite" id="MCOS_0000674201-mRNA-1"/>
    </source>
</evidence>
<evidence type="ECO:0000256" key="3">
    <source>
        <dbReference type="ARBA" id="ARBA00014516"/>
    </source>
</evidence>
<keyword evidence="7 10" id="KW-1133">Transmembrane helix</keyword>
<accession>A0A0R3UHD9</accession>
<feature type="transmembrane region" description="Helical" evidence="10">
    <location>
        <begin position="61"/>
        <end position="82"/>
    </location>
</feature>
<reference evidence="13" key="1">
    <citation type="submission" date="2017-02" db="UniProtKB">
        <authorList>
            <consortium name="WormBaseParasite"/>
        </authorList>
    </citation>
    <scope>IDENTIFICATION</scope>
</reference>
<keyword evidence="6 10" id="KW-0653">Protein transport</keyword>
<evidence type="ECO:0000256" key="10">
    <source>
        <dbReference type="PIRNR" id="PIRNR031402"/>
    </source>
</evidence>
<evidence type="ECO:0000313" key="12">
    <source>
        <dbReference type="Proteomes" id="UP000267029"/>
    </source>
</evidence>
<comment type="similarity">
    <text evidence="2 10">Belongs to the SYS1 family.</text>
</comment>
<keyword evidence="5 10" id="KW-0812">Transmembrane</keyword>
<dbReference type="PANTHER" id="PTHR12952">
    <property type="entry name" value="SYS1"/>
    <property type="match status" value="1"/>
</dbReference>
<dbReference type="InterPro" id="IPR016973">
    <property type="entry name" value="Integral_membrane_SYS1"/>
</dbReference>
<dbReference type="EMBL" id="UXSR01005289">
    <property type="protein sequence ID" value="VDD80740.1"/>
    <property type="molecule type" value="Genomic_DNA"/>
</dbReference>
<dbReference type="PIRSF" id="PIRSF031402">
    <property type="entry name" value="SYS1_homologue"/>
    <property type="match status" value="1"/>
</dbReference>
<sequence>MVHWFRSSAWDPVLLISQIIFMQCLFYGTTGALCALFSPISRWHTSLRLLLDDSELRFRDLQGRCLISVFLVAAVLCALGLWRIVRRTKLCLDFTCTLYFWHFIFCTIYTSSFPVSVAWWLTVTVSIILMTLMGEFLCMRTEMQAIPLGDAARSVV</sequence>
<evidence type="ECO:0000256" key="4">
    <source>
        <dbReference type="ARBA" id="ARBA00022448"/>
    </source>
</evidence>
<gene>
    <name evidence="11" type="ORF">MCOS_LOCUS6743</name>
</gene>
<feature type="transmembrane region" description="Helical" evidence="10">
    <location>
        <begin position="94"/>
        <end position="111"/>
    </location>
</feature>
<evidence type="ECO:0000256" key="9">
    <source>
        <dbReference type="ARBA" id="ARBA00023136"/>
    </source>
</evidence>
<dbReference type="GO" id="GO:0034067">
    <property type="term" value="P:protein localization to Golgi apparatus"/>
    <property type="evidence" value="ECO:0007669"/>
    <property type="project" value="TreeGrafter"/>
</dbReference>
<keyword evidence="8 10" id="KW-0333">Golgi apparatus</keyword>
<evidence type="ECO:0000256" key="7">
    <source>
        <dbReference type="ARBA" id="ARBA00022989"/>
    </source>
</evidence>
<evidence type="ECO:0000256" key="6">
    <source>
        <dbReference type="ARBA" id="ARBA00022927"/>
    </source>
</evidence>
<comment type="subcellular location">
    <subcellularLocation>
        <location evidence="1 10">Golgi apparatus membrane</location>
        <topology evidence="1 10">Multi-pass membrane protein</topology>
    </subcellularLocation>
</comment>
<dbReference type="OrthoDB" id="542931at2759"/>
<dbReference type="Pfam" id="PF09801">
    <property type="entry name" value="SYS1"/>
    <property type="match status" value="1"/>
</dbReference>